<sequence>MNLFFWMLLNLAVPIAGPIFTLALVAPAYGRRVATMLIAASVKDGQLFWCAIGLCAAAIYETVTALEQGSRQTSLLALGIVSFCGLAFCSSIVVMASLLNVRRDGPGAGIGERQTEWVVGKFSHTAIGMSIFIVCLVALLFAVLHIYLN</sequence>
<keyword evidence="3" id="KW-1185">Reference proteome</keyword>
<accession>A0A1X7J8D4</accession>
<dbReference type="STRING" id="1515439.SAMN06265784_102357"/>
<organism evidence="2 3">
    <name type="scientific">Paraburkholderia susongensis</name>
    <dbReference type="NCBI Taxonomy" id="1515439"/>
    <lineage>
        <taxon>Bacteria</taxon>
        <taxon>Pseudomonadati</taxon>
        <taxon>Pseudomonadota</taxon>
        <taxon>Betaproteobacteria</taxon>
        <taxon>Burkholderiales</taxon>
        <taxon>Burkholderiaceae</taxon>
        <taxon>Paraburkholderia</taxon>
    </lineage>
</organism>
<name>A0A1X7J8D4_9BURK</name>
<keyword evidence="1" id="KW-0472">Membrane</keyword>
<protein>
    <submittedName>
        <fullName evidence="2">Uncharacterized protein</fullName>
    </submittedName>
</protein>
<feature type="transmembrane region" description="Helical" evidence="1">
    <location>
        <begin position="126"/>
        <end position="148"/>
    </location>
</feature>
<keyword evidence="1" id="KW-0812">Transmembrane</keyword>
<dbReference type="Proteomes" id="UP000193228">
    <property type="component" value="Unassembled WGS sequence"/>
</dbReference>
<gene>
    <name evidence="2" type="ORF">SAMN06265784_102357</name>
</gene>
<proteinExistence type="predicted"/>
<evidence type="ECO:0000313" key="3">
    <source>
        <dbReference type="Proteomes" id="UP000193228"/>
    </source>
</evidence>
<evidence type="ECO:0000256" key="1">
    <source>
        <dbReference type="SAM" id="Phobius"/>
    </source>
</evidence>
<dbReference type="EMBL" id="FXAT01000002">
    <property type="protein sequence ID" value="SMG24037.1"/>
    <property type="molecule type" value="Genomic_DNA"/>
</dbReference>
<reference evidence="3" key="1">
    <citation type="submission" date="2017-04" db="EMBL/GenBank/DDBJ databases">
        <authorList>
            <person name="Varghese N."/>
            <person name="Submissions S."/>
        </authorList>
    </citation>
    <scope>NUCLEOTIDE SEQUENCE [LARGE SCALE GENOMIC DNA]</scope>
    <source>
        <strain evidence="3">LMG 29540</strain>
    </source>
</reference>
<dbReference type="RefSeq" id="WP_244195948.1">
    <property type="nucleotide sequence ID" value="NZ_FXAT01000002.1"/>
</dbReference>
<feature type="transmembrane region" description="Helical" evidence="1">
    <location>
        <begin position="75"/>
        <end position="99"/>
    </location>
</feature>
<evidence type="ECO:0000313" key="2">
    <source>
        <dbReference type="EMBL" id="SMG24037.1"/>
    </source>
</evidence>
<keyword evidence="1" id="KW-1133">Transmembrane helix</keyword>
<dbReference type="AlphaFoldDB" id="A0A1X7J8D4"/>
<feature type="transmembrane region" description="Helical" evidence="1">
    <location>
        <begin position="46"/>
        <end position="63"/>
    </location>
</feature>